<dbReference type="Pfam" id="PF13361">
    <property type="entry name" value="UvrD_C"/>
    <property type="match status" value="1"/>
</dbReference>
<dbReference type="EMBL" id="CP119878">
    <property type="protein sequence ID" value="WFD34675.1"/>
    <property type="molecule type" value="Genomic_DNA"/>
</dbReference>
<keyword evidence="1" id="KW-0547">Nucleotide-binding</keyword>
<evidence type="ECO:0000259" key="9">
    <source>
        <dbReference type="Pfam" id="PF00580"/>
    </source>
</evidence>
<feature type="domain" description="UvrD-like helicase ATP-binding" evidence="9">
    <location>
        <begin position="305"/>
        <end position="354"/>
    </location>
</feature>
<name>A0AAF0EQT7_9BASI</name>
<evidence type="ECO:0000256" key="7">
    <source>
        <dbReference type="ARBA" id="ARBA00034808"/>
    </source>
</evidence>
<evidence type="ECO:0000256" key="5">
    <source>
        <dbReference type="ARBA" id="ARBA00023235"/>
    </source>
</evidence>
<dbReference type="InterPro" id="IPR000212">
    <property type="entry name" value="DNA_helicase_UvrD/REP"/>
</dbReference>
<dbReference type="GO" id="GO:0031297">
    <property type="term" value="P:replication fork processing"/>
    <property type="evidence" value="ECO:0007669"/>
    <property type="project" value="TreeGrafter"/>
</dbReference>
<dbReference type="PANTHER" id="PTHR11070:SF30">
    <property type="entry name" value="F-BOX DNA HELICASE 1"/>
    <property type="match status" value="1"/>
</dbReference>
<dbReference type="EC" id="5.6.2.4" evidence="7"/>
<evidence type="ECO:0000256" key="8">
    <source>
        <dbReference type="ARBA" id="ARBA00048988"/>
    </source>
</evidence>
<dbReference type="GO" id="GO:0000724">
    <property type="term" value="P:double-strand break repair via homologous recombination"/>
    <property type="evidence" value="ECO:0007669"/>
    <property type="project" value="TreeGrafter"/>
</dbReference>
<evidence type="ECO:0000313" key="11">
    <source>
        <dbReference type="EMBL" id="WFD34675.1"/>
    </source>
</evidence>
<evidence type="ECO:0000256" key="6">
    <source>
        <dbReference type="ARBA" id="ARBA00034617"/>
    </source>
</evidence>
<keyword evidence="5" id="KW-0413">Isomerase</keyword>
<comment type="catalytic activity">
    <reaction evidence="8">
        <text>ATP + H2O = ADP + phosphate + H(+)</text>
        <dbReference type="Rhea" id="RHEA:13065"/>
        <dbReference type="ChEBI" id="CHEBI:15377"/>
        <dbReference type="ChEBI" id="CHEBI:15378"/>
        <dbReference type="ChEBI" id="CHEBI:30616"/>
        <dbReference type="ChEBI" id="CHEBI:43474"/>
        <dbReference type="ChEBI" id="CHEBI:456216"/>
        <dbReference type="EC" id="5.6.2.4"/>
    </reaction>
</comment>
<dbReference type="GO" id="GO:0005634">
    <property type="term" value="C:nucleus"/>
    <property type="evidence" value="ECO:0007669"/>
    <property type="project" value="TreeGrafter"/>
</dbReference>
<keyword evidence="2 11" id="KW-0378">Hydrolase</keyword>
<dbReference type="GO" id="GO:0003677">
    <property type="term" value="F:DNA binding"/>
    <property type="evidence" value="ECO:0007669"/>
    <property type="project" value="InterPro"/>
</dbReference>
<evidence type="ECO:0000313" key="12">
    <source>
        <dbReference type="Proteomes" id="UP001219933"/>
    </source>
</evidence>
<dbReference type="AlphaFoldDB" id="A0AAF0EQT7"/>
<dbReference type="GO" id="GO:0043138">
    <property type="term" value="F:3'-5' DNA helicase activity"/>
    <property type="evidence" value="ECO:0007669"/>
    <property type="project" value="UniProtKB-EC"/>
</dbReference>
<dbReference type="InterPro" id="IPR014016">
    <property type="entry name" value="UvrD-like_ATP-bd"/>
</dbReference>
<evidence type="ECO:0000256" key="2">
    <source>
        <dbReference type="ARBA" id="ARBA00022801"/>
    </source>
</evidence>
<comment type="catalytic activity">
    <reaction evidence="6">
        <text>Couples ATP hydrolysis with the unwinding of duplex DNA by translocating in the 3'-5' direction.</text>
        <dbReference type="EC" id="5.6.2.4"/>
    </reaction>
</comment>
<reference evidence="11" key="1">
    <citation type="submission" date="2023-03" db="EMBL/GenBank/DDBJ databases">
        <title>Mating type loci evolution in Malassezia.</title>
        <authorList>
            <person name="Coelho M.A."/>
        </authorList>
    </citation>
    <scope>NUCLEOTIDE SEQUENCE</scope>
    <source>
        <strain evidence="11">CBS 11721</strain>
    </source>
</reference>
<organism evidence="11 12">
    <name type="scientific">Malassezia cuniculi</name>
    <dbReference type="NCBI Taxonomy" id="948313"/>
    <lineage>
        <taxon>Eukaryota</taxon>
        <taxon>Fungi</taxon>
        <taxon>Dikarya</taxon>
        <taxon>Basidiomycota</taxon>
        <taxon>Ustilaginomycotina</taxon>
        <taxon>Malasseziomycetes</taxon>
        <taxon>Malasseziales</taxon>
        <taxon>Malasseziaceae</taxon>
        <taxon>Malassezia</taxon>
    </lineage>
</organism>
<proteinExistence type="predicted"/>
<evidence type="ECO:0000256" key="4">
    <source>
        <dbReference type="ARBA" id="ARBA00022840"/>
    </source>
</evidence>
<dbReference type="PANTHER" id="PTHR11070">
    <property type="entry name" value="UVRD / RECB / PCRA DNA HELICASE FAMILY MEMBER"/>
    <property type="match status" value="1"/>
</dbReference>
<dbReference type="GO" id="GO:0016787">
    <property type="term" value="F:hydrolase activity"/>
    <property type="evidence" value="ECO:0007669"/>
    <property type="project" value="UniProtKB-KW"/>
</dbReference>
<dbReference type="GO" id="GO:0005524">
    <property type="term" value="F:ATP binding"/>
    <property type="evidence" value="ECO:0007669"/>
    <property type="project" value="UniProtKB-KW"/>
</dbReference>
<dbReference type="Gene3D" id="3.40.50.300">
    <property type="entry name" value="P-loop containing nucleotide triphosphate hydrolases"/>
    <property type="match status" value="2"/>
</dbReference>
<keyword evidence="12" id="KW-1185">Reference proteome</keyword>
<protein>
    <recommendedName>
        <fullName evidence="7">DNA 3'-5' helicase</fullName>
        <ecNumber evidence="7">5.6.2.4</ecNumber>
    </recommendedName>
</protein>
<feature type="domain" description="UvrD-like helicase C-terminal" evidence="10">
    <location>
        <begin position="542"/>
        <end position="611"/>
    </location>
</feature>
<evidence type="ECO:0000259" key="10">
    <source>
        <dbReference type="Pfam" id="PF13361"/>
    </source>
</evidence>
<dbReference type="InterPro" id="IPR027417">
    <property type="entry name" value="P-loop_NTPase"/>
</dbReference>
<keyword evidence="3 11" id="KW-0347">Helicase</keyword>
<accession>A0AAF0EQT7</accession>
<gene>
    <name evidence="11" type="ORF">MCUN1_001516</name>
</gene>
<evidence type="ECO:0000256" key="1">
    <source>
        <dbReference type="ARBA" id="ARBA00022741"/>
    </source>
</evidence>
<dbReference type="Proteomes" id="UP001219933">
    <property type="component" value="Chromosome 2"/>
</dbReference>
<keyword evidence="4" id="KW-0067">ATP-binding</keyword>
<dbReference type="InterPro" id="IPR014017">
    <property type="entry name" value="DNA_helicase_UvrD-like_C"/>
</dbReference>
<sequence length="773" mass="85554">MESAIVASHGDALPPLKDTLVFLVSFIMGRVDAYAVFRFEFGPAIELLYWCRTFLAVARISRELTPQSMHFHHMILTLDADCRRALDAVYSVPVAPHHSGLTSEQAVFVAHDVKKGDLVRVQAFAGTGKTRSLLAYAEKRPHLRFLYLAFNAATAQSARSQFPRHVACRTLHSVALHGATLADGQELGTIRARDVVRILRGRLPQGNSRKSDGPPEQLSSSTAAAYVLKTLERFMQSDDPHIRQVHIPKALTQHTDLEPHAVADAASALWDAICTGKTASGKLVPCPHDAYMKIAQLAGSVAFFEPYDAVLVDEAQDLSRCQTALVMQARRHCGVIFVGDVHQKIYAFRGGSAAAFDARLYPPSASFELTRSFRFGDGVAEIASTILGLKADQRPRLHGTGTAHVFRTQHRAPAMPLRTSATLALAVPHTRIYRTNVRLALDALQLAATLPMAKRLYLKTSQNMQQSALISLLRDAHALFHGKRPSSMPLRDFGAWKELVEHVQAEEGGGDSKLGLAVSLSPLLEQSDFLEQVCRLETRFCDKEEDALVVMSTVHQAKGLEWDRVVLADDFSPLYESSVPMLHPQVTLWFAQDELNHMYVAITRARSELVLPDGIMRWIAALNGLFRYRLTEKGKEKCPKCGAKTCMVQLCQPYAPRDMCAVSQEVSRAAFDACVTTLGCLGCLRSMLADDEDLEDFVRWVDSCGVSATTGILSHAAVGRTIKKYSERPHKRSSIAPPPEPLTTEAYSQHLANRRDCVSVWFALERHWRGQMC</sequence>
<dbReference type="SUPFAM" id="SSF52540">
    <property type="entry name" value="P-loop containing nucleoside triphosphate hydrolases"/>
    <property type="match status" value="1"/>
</dbReference>
<dbReference type="Pfam" id="PF00580">
    <property type="entry name" value="UvrD-helicase"/>
    <property type="match status" value="1"/>
</dbReference>
<evidence type="ECO:0000256" key="3">
    <source>
        <dbReference type="ARBA" id="ARBA00022806"/>
    </source>
</evidence>